<keyword evidence="1" id="KW-1133">Transmembrane helix</keyword>
<protein>
    <submittedName>
        <fullName evidence="2">DUF502 domain-containing protein</fullName>
    </submittedName>
</protein>
<keyword evidence="1" id="KW-0472">Membrane</keyword>
<dbReference type="EMBL" id="CP157743">
    <property type="protein sequence ID" value="XBS21536.1"/>
    <property type="molecule type" value="Genomic_DNA"/>
</dbReference>
<dbReference type="Proteomes" id="UP001225378">
    <property type="component" value="Chromosome"/>
</dbReference>
<dbReference type="PANTHER" id="PTHR31876">
    <property type="entry name" value="COV-LIKE PROTEIN 1"/>
    <property type="match status" value="1"/>
</dbReference>
<sequence>MMRQIFNYFLIGVLAFIPIVVILQIVWFVKDRFADLFRMVYGYYENYGVTFSLFVVSFALFAYVGYRVSLGRFSIIAGIDAVIHRIPLLNTIYRVTKKLVNMLSGHEKHKAREVVYIEYPKEGLWVPAYVTNRENDRYILFVPTSPNPTSGFTLIAHESRVHKSQMNIEQATSFIISIGSDYDKAIEANDLPK</sequence>
<evidence type="ECO:0000313" key="2">
    <source>
        <dbReference type="EMBL" id="XBS21536.1"/>
    </source>
</evidence>
<dbReference type="AlphaFoldDB" id="A0AAU7NY32"/>
<evidence type="ECO:0000313" key="3">
    <source>
        <dbReference type="Proteomes" id="UP001225378"/>
    </source>
</evidence>
<dbReference type="RefSeq" id="WP_349432181.1">
    <property type="nucleotide sequence ID" value="NZ_CP157743.1"/>
</dbReference>
<dbReference type="PANTHER" id="PTHR31876:SF26">
    <property type="entry name" value="PROTEIN LIKE COV 2"/>
    <property type="match status" value="1"/>
</dbReference>
<evidence type="ECO:0000256" key="1">
    <source>
        <dbReference type="SAM" id="Phobius"/>
    </source>
</evidence>
<accession>A0AAU7NY32</accession>
<dbReference type="KEGG" id="mech:Q9L42_005260"/>
<feature type="transmembrane region" description="Helical" evidence="1">
    <location>
        <begin position="47"/>
        <end position="66"/>
    </location>
</feature>
<dbReference type="Pfam" id="PF04367">
    <property type="entry name" value="DUF502"/>
    <property type="match status" value="1"/>
</dbReference>
<name>A0AAU7NY32_9GAMM</name>
<reference evidence="2 3" key="1">
    <citation type="journal article" date="2024" name="Microbiology">
        <title>Methylomarinum rosea sp. nov., a novel halophilic methanotrophic bacterium from the hypersaline Lake Elton.</title>
        <authorList>
            <person name="Suleimanov R.Z."/>
            <person name="Oshkin I.Y."/>
            <person name="Danilova O.V."/>
            <person name="Suzina N.E."/>
            <person name="Dedysh S.N."/>
        </authorList>
    </citation>
    <scope>NUCLEOTIDE SEQUENCE [LARGE SCALE GENOMIC DNA]</scope>
    <source>
        <strain evidence="2 3">Ch1-1</strain>
    </source>
</reference>
<organism evidence="2 3">
    <name type="scientific">Methylomarinum roseum</name>
    <dbReference type="NCBI Taxonomy" id="3067653"/>
    <lineage>
        <taxon>Bacteria</taxon>
        <taxon>Pseudomonadati</taxon>
        <taxon>Pseudomonadota</taxon>
        <taxon>Gammaproteobacteria</taxon>
        <taxon>Methylococcales</taxon>
        <taxon>Methylococcaceae</taxon>
        <taxon>Methylomarinum</taxon>
    </lineage>
</organism>
<dbReference type="InterPro" id="IPR007462">
    <property type="entry name" value="COV1-like"/>
</dbReference>
<proteinExistence type="predicted"/>
<feature type="transmembrane region" description="Helical" evidence="1">
    <location>
        <begin position="7"/>
        <end position="27"/>
    </location>
</feature>
<gene>
    <name evidence="2" type="ORF">Q9L42_005260</name>
</gene>
<keyword evidence="1" id="KW-0812">Transmembrane</keyword>
<keyword evidence="3" id="KW-1185">Reference proteome</keyword>